<dbReference type="Proteomes" id="UP000193922">
    <property type="component" value="Unassembled WGS sequence"/>
</dbReference>
<keyword evidence="3" id="KW-0560">Oxidoreductase</keyword>
<reference evidence="9 10" key="1">
    <citation type="submission" date="2016-07" db="EMBL/GenBank/DDBJ databases">
        <title>Pervasive Adenine N6-methylation of Active Genes in Fungi.</title>
        <authorList>
            <consortium name="DOE Joint Genome Institute"/>
            <person name="Mondo S.J."/>
            <person name="Dannebaum R.O."/>
            <person name="Kuo R.C."/>
            <person name="Labutti K."/>
            <person name="Haridas S."/>
            <person name="Kuo A."/>
            <person name="Salamov A."/>
            <person name="Ahrendt S.R."/>
            <person name="Lipzen A."/>
            <person name="Sullivan W."/>
            <person name="Andreopoulos W.B."/>
            <person name="Clum A."/>
            <person name="Lindquist E."/>
            <person name="Daum C."/>
            <person name="Ramamoorthy G.K."/>
            <person name="Gryganskyi A."/>
            <person name="Culley D."/>
            <person name="Magnuson J.K."/>
            <person name="James T.Y."/>
            <person name="O'Malley M.A."/>
            <person name="Stajich J.E."/>
            <person name="Spatafora J.W."/>
            <person name="Visel A."/>
            <person name="Grigoriev I.V."/>
        </authorList>
    </citation>
    <scope>NUCLEOTIDE SEQUENCE [LARGE SCALE GENOMIC DNA]</scope>
    <source>
        <strain evidence="9 10">ATCC 12442</strain>
    </source>
</reference>
<name>A0A1Y1W936_9FUNG</name>
<dbReference type="Pfam" id="PF00394">
    <property type="entry name" value="Cu-oxidase"/>
    <property type="match status" value="1"/>
</dbReference>
<dbReference type="OrthoDB" id="2121828at2759"/>
<dbReference type="PANTHER" id="PTHR11709:SF361">
    <property type="entry name" value="IRON TRANSPORT MULTICOPPER OXIDASE FET3"/>
    <property type="match status" value="1"/>
</dbReference>
<dbReference type="SUPFAM" id="SSF49503">
    <property type="entry name" value="Cupredoxins"/>
    <property type="match status" value="3"/>
</dbReference>
<dbReference type="InterPro" id="IPR045087">
    <property type="entry name" value="Cu-oxidase_fam"/>
</dbReference>
<accession>A0A1Y1W936</accession>
<feature type="domain" description="Plastocyanin-like" evidence="6">
    <location>
        <begin position="177"/>
        <end position="279"/>
    </location>
</feature>
<feature type="domain" description="Plastocyanin-like" evidence="8">
    <location>
        <begin position="37"/>
        <end position="143"/>
    </location>
</feature>
<feature type="chain" id="PRO_5012440564" description="Multicopper oxidase" evidence="5">
    <location>
        <begin position="19"/>
        <end position="546"/>
    </location>
</feature>
<evidence type="ECO:0000313" key="9">
    <source>
        <dbReference type="EMBL" id="ORX69952.1"/>
    </source>
</evidence>
<dbReference type="AlphaFoldDB" id="A0A1Y1W936"/>
<protein>
    <recommendedName>
        <fullName evidence="11">Multicopper oxidase</fullName>
    </recommendedName>
</protein>
<keyword evidence="5" id="KW-0732">Signal</keyword>
<dbReference type="InterPro" id="IPR001117">
    <property type="entry name" value="Cu-oxidase_2nd"/>
</dbReference>
<dbReference type="EMBL" id="MCFD01000006">
    <property type="protein sequence ID" value="ORX69952.1"/>
    <property type="molecule type" value="Genomic_DNA"/>
</dbReference>
<dbReference type="PROSITE" id="PS00080">
    <property type="entry name" value="MULTICOPPER_OXIDASE2"/>
    <property type="match status" value="1"/>
</dbReference>
<evidence type="ECO:0000256" key="3">
    <source>
        <dbReference type="ARBA" id="ARBA00023002"/>
    </source>
</evidence>
<evidence type="ECO:0000256" key="5">
    <source>
        <dbReference type="SAM" id="SignalP"/>
    </source>
</evidence>
<comment type="similarity">
    <text evidence="1">Belongs to the multicopper oxidase family.</text>
</comment>
<dbReference type="GeneID" id="63801276"/>
<sequence>MQFLIPLLLLATLWTAFAKRVVHNWDITYVTTSRGFDQKPKLGIAVNRTFPLPVVRASKGDMLVLHVHNSLDVPTSLHAHGIFQNNTNYYDGAGMVTECSIAPGTDFTYEIPLNQAGTYWTHGHTAEQNFDGLRTPLIIDDPDEPYTYDGEYLFAFEDWSISTIGELKPLMDDVNLTEFRKKPLPLTLVNGASANYTPPMHFSPGKTYRIRLLAMQNMLMVEFSINQHTLDVIEVDGALTKRRPMQAVRINPGQRVSVLVRAKQSLASNYAYHVSVTHYFSPIPPGFVQPLYNGTVVYAEDAELAPVESILSEPFDEVSLESLDESPLLIPDRSLFLNATIGYSVQNVYKDTFNNVEFMEPLVPTMFSALTLGHRSLNPFMYGPQTNAHVLKHLEVVELLLYQTRDVPHPLHLHGHNFQVVARGLVNDTTGKYHREVKPGQSPVTRDTIFLINGEYAIVRFRADNPGIWMFHCHVAIHAVRGLMMVFVEALDVMQQRIKVPQSVVSQCRRQGIKTTGNVVGNMGYNIAGAPRSSDLLLVSPDGIIR</sequence>
<dbReference type="Gene3D" id="2.60.40.420">
    <property type="entry name" value="Cupredoxins - blue copper proteins"/>
    <property type="match status" value="3"/>
</dbReference>
<dbReference type="GO" id="GO:0016491">
    <property type="term" value="F:oxidoreductase activity"/>
    <property type="evidence" value="ECO:0007669"/>
    <property type="project" value="UniProtKB-KW"/>
</dbReference>
<keyword evidence="10" id="KW-1185">Reference proteome</keyword>
<dbReference type="PANTHER" id="PTHR11709">
    <property type="entry name" value="MULTI-COPPER OXIDASE"/>
    <property type="match status" value="1"/>
</dbReference>
<evidence type="ECO:0000259" key="8">
    <source>
        <dbReference type="Pfam" id="PF07732"/>
    </source>
</evidence>
<evidence type="ECO:0000256" key="2">
    <source>
        <dbReference type="ARBA" id="ARBA00022723"/>
    </source>
</evidence>
<feature type="signal peptide" evidence="5">
    <location>
        <begin position="1"/>
        <end position="18"/>
    </location>
</feature>
<evidence type="ECO:0000256" key="4">
    <source>
        <dbReference type="ARBA" id="ARBA00023008"/>
    </source>
</evidence>
<dbReference type="Pfam" id="PF07731">
    <property type="entry name" value="Cu-oxidase_2"/>
    <property type="match status" value="1"/>
</dbReference>
<organism evidence="9 10">
    <name type="scientific">Linderina pennispora</name>
    <dbReference type="NCBI Taxonomy" id="61395"/>
    <lineage>
        <taxon>Eukaryota</taxon>
        <taxon>Fungi</taxon>
        <taxon>Fungi incertae sedis</taxon>
        <taxon>Zoopagomycota</taxon>
        <taxon>Kickxellomycotina</taxon>
        <taxon>Kickxellomycetes</taxon>
        <taxon>Kickxellales</taxon>
        <taxon>Kickxellaceae</taxon>
        <taxon>Linderina</taxon>
    </lineage>
</organism>
<dbReference type="GO" id="GO:0005507">
    <property type="term" value="F:copper ion binding"/>
    <property type="evidence" value="ECO:0007669"/>
    <property type="project" value="InterPro"/>
</dbReference>
<dbReference type="RefSeq" id="XP_040743590.1">
    <property type="nucleotide sequence ID" value="XM_040884628.1"/>
</dbReference>
<feature type="domain" description="Plastocyanin-like" evidence="7">
    <location>
        <begin position="365"/>
        <end position="490"/>
    </location>
</feature>
<evidence type="ECO:0000259" key="6">
    <source>
        <dbReference type="Pfam" id="PF00394"/>
    </source>
</evidence>
<dbReference type="InterPro" id="IPR011707">
    <property type="entry name" value="Cu-oxidase-like_N"/>
</dbReference>
<dbReference type="InterPro" id="IPR002355">
    <property type="entry name" value="Cu_oxidase_Cu_BS"/>
</dbReference>
<evidence type="ECO:0000256" key="1">
    <source>
        <dbReference type="ARBA" id="ARBA00010609"/>
    </source>
</evidence>
<dbReference type="InterPro" id="IPR011706">
    <property type="entry name" value="Cu-oxidase_C"/>
</dbReference>
<dbReference type="InterPro" id="IPR008972">
    <property type="entry name" value="Cupredoxin"/>
</dbReference>
<keyword evidence="2" id="KW-0479">Metal-binding</keyword>
<dbReference type="PROSITE" id="PS00079">
    <property type="entry name" value="MULTICOPPER_OXIDASE1"/>
    <property type="match status" value="1"/>
</dbReference>
<evidence type="ECO:0000313" key="10">
    <source>
        <dbReference type="Proteomes" id="UP000193922"/>
    </source>
</evidence>
<comment type="caution">
    <text evidence="9">The sequence shown here is derived from an EMBL/GenBank/DDBJ whole genome shotgun (WGS) entry which is preliminary data.</text>
</comment>
<dbReference type="InterPro" id="IPR033138">
    <property type="entry name" value="Cu_oxidase_CS"/>
</dbReference>
<gene>
    <name evidence="9" type="ORF">DL89DRAFT_223226</name>
</gene>
<dbReference type="STRING" id="61395.A0A1Y1W936"/>
<keyword evidence="4" id="KW-0186">Copper</keyword>
<dbReference type="Pfam" id="PF07732">
    <property type="entry name" value="Cu-oxidase_3"/>
    <property type="match status" value="1"/>
</dbReference>
<evidence type="ECO:0000259" key="7">
    <source>
        <dbReference type="Pfam" id="PF07731"/>
    </source>
</evidence>
<proteinExistence type="inferred from homology"/>
<evidence type="ECO:0008006" key="11">
    <source>
        <dbReference type="Google" id="ProtNLM"/>
    </source>
</evidence>